<evidence type="ECO:0000313" key="3">
    <source>
        <dbReference type="Proteomes" id="UP000326759"/>
    </source>
</evidence>
<accession>A0A5N5TLR4</accession>
<sequence>MSKNFRNMKVNINFLLISAILLLMTENFNEASRLCVTGGTGVEGTGNCPNTSGIITTCEIKPGHCYCDRRMSLWLPLLLLWLRPNMLGGCF</sequence>
<organism evidence="2 3">
    <name type="scientific">Armadillidium nasatum</name>
    <dbReference type="NCBI Taxonomy" id="96803"/>
    <lineage>
        <taxon>Eukaryota</taxon>
        <taxon>Metazoa</taxon>
        <taxon>Ecdysozoa</taxon>
        <taxon>Arthropoda</taxon>
        <taxon>Crustacea</taxon>
        <taxon>Multicrustacea</taxon>
        <taxon>Malacostraca</taxon>
        <taxon>Eumalacostraca</taxon>
        <taxon>Peracarida</taxon>
        <taxon>Isopoda</taxon>
        <taxon>Oniscidea</taxon>
        <taxon>Crinocheta</taxon>
        <taxon>Armadillidiidae</taxon>
        <taxon>Armadillidium</taxon>
    </lineage>
</organism>
<feature type="chain" id="PRO_5024442292" evidence="1">
    <location>
        <begin position="32"/>
        <end position="91"/>
    </location>
</feature>
<comment type="caution">
    <text evidence="2">The sequence shown here is derived from an EMBL/GenBank/DDBJ whole genome shotgun (WGS) entry which is preliminary data.</text>
</comment>
<gene>
    <name evidence="2" type="ORF">Anas_09003</name>
</gene>
<keyword evidence="3" id="KW-1185">Reference proteome</keyword>
<evidence type="ECO:0000313" key="2">
    <source>
        <dbReference type="EMBL" id="KAB7507061.1"/>
    </source>
</evidence>
<protein>
    <submittedName>
        <fullName evidence="2">Uncharacterized protein</fullName>
    </submittedName>
</protein>
<reference evidence="2 3" key="1">
    <citation type="journal article" date="2019" name="PLoS Biol.">
        <title>Sex chromosomes control vertical transmission of feminizing Wolbachia symbionts in an isopod.</title>
        <authorList>
            <person name="Becking T."/>
            <person name="Chebbi M.A."/>
            <person name="Giraud I."/>
            <person name="Moumen B."/>
            <person name="Laverre T."/>
            <person name="Caubet Y."/>
            <person name="Peccoud J."/>
            <person name="Gilbert C."/>
            <person name="Cordaux R."/>
        </authorList>
    </citation>
    <scope>NUCLEOTIDE SEQUENCE [LARGE SCALE GENOMIC DNA]</scope>
    <source>
        <strain evidence="2">ANa2</strain>
        <tissue evidence="2">Whole body excluding digestive tract and cuticle</tissue>
    </source>
</reference>
<evidence type="ECO:0000256" key="1">
    <source>
        <dbReference type="SAM" id="SignalP"/>
    </source>
</evidence>
<dbReference type="Proteomes" id="UP000326759">
    <property type="component" value="Unassembled WGS sequence"/>
</dbReference>
<name>A0A5N5TLR4_9CRUS</name>
<proteinExistence type="predicted"/>
<feature type="signal peptide" evidence="1">
    <location>
        <begin position="1"/>
        <end position="31"/>
    </location>
</feature>
<dbReference type="AlphaFoldDB" id="A0A5N5TLR4"/>
<dbReference type="EMBL" id="SEYY01000527">
    <property type="protein sequence ID" value="KAB7507061.1"/>
    <property type="molecule type" value="Genomic_DNA"/>
</dbReference>
<keyword evidence="1" id="KW-0732">Signal</keyword>